<comment type="similarity">
    <text evidence="2">Belongs to the tRNA methyltransferase O family.</text>
</comment>
<dbReference type="PROSITE" id="PS01318">
    <property type="entry name" value="TSAA_1"/>
    <property type="match status" value="1"/>
</dbReference>
<protein>
    <recommendedName>
        <fullName evidence="3">TsaA-like domain-containing protein</fullName>
    </recommendedName>
</protein>
<dbReference type="Proteomes" id="UP000002613">
    <property type="component" value="Chromosome"/>
</dbReference>
<proteinExistence type="inferred from homology"/>
<dbReference type="SUPFAM" id="SSF118196">
    <property type="entry name" value="YaeB-like"/>
    <property type="match status" value="1"/>
</dbReference>
<accession>D3RY92</accession>
<dbReference type="InterPro" id="IPR023370">
    <property type="entry name" value="TrmO-like_N"/>
</dbReference>
<evidence type="ECO:0000313" key="4">
    <source>
        <dbReference type="EMBL" id="ADC65455.1"/>
    </source>
</evidence>
<dbReference type="InterPro" id="IPR036413">
    <property type="entry name" value="YaeB-like_sf"/>
</dbReference>
<dbReference type="NCBIfam" id="TIGR00104">
    <property type="entry name" value="tRNA_TsaA"/>
    <property type="match status" value="1"/>
</dbReference>
<dbReference type="HOGENOM" id="CLU_013458_2_0_2"/>
<keyword evidence="5" id="KW-1185">Reference proteome</keyword>
<dbReference type="STRING" id="589924.Ferp_1301"/>
<dbReference type="PANTHER" id="PTHR12818:SF0">
    <property type="entry name" value="TRNA (ADENINE(37)-N6)-METHYLTRANSFERASE"/>
    <property type="match status" value="1"/>
</dbReference>
<evidence type="ECO:0000256" key="2">
    <source>
        <dbReference type="ARBA" id="ARBA00033753"/>
    </source>
</evidence>
<evidence type="ECO:0000259" key="3">
    <source>
        <dbReference type="PROSITE" id="PS51668"/>
    </source>
</evidence>
<evidence type="ECO:0000313" key="5">
    <source>
        <dbReference type="Proteomes" id="UP000002613"/>
    </source>
</evidence>
<dbReference type="EMBL" id="CP001899">
    <property type="protein sequence ID" value="ADC65455.1"/>
    <property type="molecule type" value="Genomic_DNA"/>
</dbReference>
<dbReference type="KEGG" id="fpl:Ferp_1301"/>
<dbReference type="CDD" id="cd09281">
    <property type="entry name" value="UPF0066"/>
    <property type="match status" value="1"/>
</dbReference>
<evidence type="ECO:0000256" key="1">
    <source>
        <dbReference type="ARBA" id="ARBA00022691"/>
    </source>
</evidence>
<dbReference type="InterPro" id="IPR023368">
    <property type="entry name" value="UPF0066_cons_site"/>
</dbReference>
<dbReference type="PROSITE" id="PS51668">
    <property type="entry name" value="TSAA_2"/>
    <property type="match status" value="1"/>
</dbReference>
<dbReference type="OrthoDB" id="49886at2157"/>
<organism evidence="4 5">
    <name type="scientific">Ferroglobus placidus (strain DSM 10642 / AEDII12DO)</name>
    <dbReference type="NCBI Taxonomy" id="589924"/>
    <lineage>
        <taxon>Archaea</taxon>
        <taxon>Methanobacteriati</taxon>
        <taxon>Methanobacteriota</taxon>
        <taxon>Archaeoglobi</taxon>
        <taxon>Archaeoglobales</taxon>
        <taxon>Archaeoglobaceae</taxon>
        <taxon>Ferroglobus</taxon>
    </lineage>
</organism>
<dbReference type="Pfam" id="PF01980">
    <property type="entry name" value="TrmO_N"/>
    <property type="match status" value="1"/>
</dbReference>
<dbReference type="InterPro" id="IPR036414">
    <property type="entry name" value="YaeB_N_sf"/>
</dbReference>
<reference evidence="4 5" key="2">
    <citation type="journal article" date="2011" name="Stand. Genomic Sci.">
        <title>Complete genome sequence of Ferroglobus placidus AEDII12DO.</title>
        <authorList>
            <person name="Anderson I."/>
            <person name="Risso C."/>
            <person name="Holmes D."/>
            <person name="Lucas S."/>
            <person name="Copeland A."/>
            <person name="Lapidus A."/>
            <person name="Cheng J.F."/>
            <person name="Bruce D."/>
            <person name="Goodwin L."/>
            <person name="Pitluck S."/>
            <person name="Saunders E."/>
            <person name="Brettin T."/>
            <person name="Detter J.C."/>
            <person name="Han C."/>
            <person name="Tapia R."/>
            <person name="Larimer F."/>
            <person name="Land M."/>
            <person name="Hauser L."/>
            <person name="Woyke T."/>
            <person name="Lovley D."/>
            <person name="Kyrpides N."/>
            <person name="Ivanova N."/>
        </authorList>
    </citation>
    <scope>NUCLEOTIDE SEQUENCE [LARGE SCALE GENOMIC DNA]</scope>
    <source>
        <strain evidence="5">DSM 10642 / AEDII12DO</strain>
    </source>
</reference>
<reference evidence="5" key="1">
    <citation type="submission" date="2010-02" db="EMBL/GenBank/DDBJ databases">
        <title>Complete sequence of Ferroglobus placidus DSM 10642.</title>
        <authorList>
            <consortium name="US DOE Joint Genome Institute"/>
            <person name="Lucas S."/>
            <person name="Copeland A."/>
            <person name="Lapidus A."/>
            <person name="Cheng J.-F."/>
            <person name="Bruce D."/>
            <person name="Goodwin L."/>
            <person name="Pitluck S."/>
            <person name="Saunders E."/>
            <person name="Brettin T."/>
            <person name="Detter J.C."/>
            <person name="Han C."/>
            <person name="Tapia R."/>
            <person name="Larimer F."/>
            <person name="Land M."/>
            <person name="Hauser L."/>
            <person name="Kyrpides N."/>
            <person name="Ivanova N."/>
            <person name="Holmes D."/>
            <person name="Lovley D."/>
            <person name="Kyrpides N."/>
            <person name="Anderson I.J."/>
            <person name="Woyke T."/>
        </authorList>
    </citation>
    <scope>NUCLEOTIDE SEQUENCE [LARGE SCALE GENOMIC DNA]</scope>
    <source>
        <strain evidence="5">DSM 10642 / AEDII12DO</strain>
    </source>
</reference>
<dbReference type="PANTHER" id="PTHR12818">
    <property type="entry name" value="TRNA (ADENINE(37)-N6)-METHYLTRANSFERASE"/>
    <property type="match status" value="1"/>
</dbReference>
<feature type="domain" description="TsaA-like" evidence="3">
    <location>
        <begin position="6"/>
        <end position="137"/>
    </location>
</feature>
<dbReference type="AlphaFoldDB" id="D3RY92"/>
<dbReference type="GeneID" id="8778814"/>
<keyword evidence="1" id="KW-0949">S-adenosyl-L-methionine</keyword>
<dbReference type="Gene3D" id="2.40.30.70">
    <property type="entry name" value="YaeB-like"/>
    <property type="match status" value="1"/>
</dbReference>
<dbReference type="eggNOG" id="arCOG00761">
    <property type="taxonomic scope" value="Archaea"/>
</dbReference>
<dbReference type="RefSeq" id="WP_012965798.1">
    <property type="nucleotide sequence ID" value="NC_013849.1"/>
</dbReference>
<sequence length="161" mass="18290">MNEIKYKPIGIIYSPFKEPKGTPIQPTAAKGVKGKVVVFPEYAEGLKDLEGFSHIILIYHFHLVRKSSLKVKPFMDDKVRGVFATRAPSRPNPIGISVVRLTKIEENVLYIQDVDIVDGTLLLDIKPYVPEFDVREADRIGWLKENLHKLTTSKDDGRFVE</sequence>
<dbReference type="PaxDb" id="589924-Ferp_1301"/>
<name>D3RY92_FERPA</name>
<gene>
    <name evidence="4" type="ordered locus">Ferp_1301</name>
</gene>
<dbReference type="InterPro" id="IPR040372">
    <property type="entry name" value="YaeB-like"/>
</dbReference>